<dbReference type="InterPro" id="IPR000531">
    <property type="entry name" value="Beta-barrel_TonB"/>
</dbReference>
<evidence type="ECO:0000313" key="16">
    <source>
        <dbReference type="EMBL" id="MCP3730582.1"/>
    </source>
</evidence>
<evidence type="ECO:0000256" key="10">
    <source>
        <dbReference type="ARBA" id="ARBA00023237"/>
    </source>
</evidence>
<feature type="chain" id="PRO_5040811083" evidence="13">
    <location>
        <begin position="24"/>
        <end position="767"/>
    </location>
</feature>
<keyword evidence="7" id="KW-0406">Ion transport</keyword>
<dbReference type="SUPFAM" id="SSF56935">
    <property type="entry name" value="Porins"/>
    <property type="match status" value="1"/>
</dbReference>
<comment type="similarity">
    <text evidence="11 12">Belongs to the TonB-dependent receptor family.</text>
</comment>
<evidence type="ECO:0000256" key="12">
    <source>
        <dbReference type="RuleBase" id="RU003357"/>
    </source>
</evidence>
<evidence type="ECO:0000259" key="14">
    <source>
        <dbReference type="Pfam" id="PF00593"/>
    </source>
</evidence>
<feature type="signal peptide" evidence="13">
    <location>
        <begin position="1"/>
        <end position="23"/>
    </location>
</feature>
<evidence type="ECO:0000256" key="11">
    <source>
        <dbReference type="PROSITE-ProRule" id="PRU01360"/>
    </source>
</evidence>
<keyword evidence="8 12" id="KW-0798">TonB box</keyword>
<keyword evidence="5 11" id="KW-0812">Transmembrane</keyword>
<evidence type="ECO:0000256" key="1">
    <source>
        <dbReference type="ARBA" id="ARBA00004571"/>
    </source>
</evidence>
<dbReference type="GO" id="GO:0006826">
    <property type="term" value="P:iron ion transport"/>
    <property type="evidence" value="ECO:0007669"/>
    <property type="project" value="UniProtKB-KW"/>
</dbReference>
<dbReference type="InterPro" id="IPR036942">
    <property type="entry name" value="Beta-barrel_TonB_sf"/>
</dbReference>
<dbReference type="PROSITE" id="PS52016">
    <property type="entry name" value="TONB_DEPENDENT_REC_3"/>
    <property type="match status" value="1"/>
</dbReference>
<dbReference type="Gene3D" id="2.40.170.20">
    <property type="entry name" value="TonB-dependent receptor, beta-barrel domain"/>
    <property type="match status" value="1"/>
</dbReference>
<dbReference type="AlphaFoldDB" id="A0A9X2HJ51"/>
<dbReference type="Pfam" id="PF07715">
    <property type="entry name" value="Plug"/>
    <property type="match status" value="1"/>
</dbReference>
<dbReference type="PANTHER" id="PTHR32552:SF81">
    <property type="entry name" value="TONB-DEPENDENT OUTER MEMBRANE RECEPTOR"/>
    <property type="match status" value="1"/>
</dbReference>
<sequence length="767" mass="82139">MKKSGLYLSAGILSAAISAPAFAQTAPASESDPALGEIIVTATKRPERLQDVAIAVTVVSSEQLAKSTIASPGDLKVPGVQFVATTGRATALSVRGVSTGGNPGFDQSVPIFIDGVYFGRGGMARAGFLDVERVEILKGPQPTYLGKNAIAGALSIVSKRPGRDFSANVTAYNEFEADEQNVEGGVTVPLGNTLSMRVAGRYSNMAGWMRNRQLDTDTPHFKTAAVRASLLWEPNENFSLYAKYDHNYLKRVGTTTEPYNCGLLAPVTGAYIQPGEDCSLNGVTSAVYRAENFPRLSTTGAPNPDYGVFELNGGVVEAAYDWNGNTITAIASYYKTDQFDRIDADSSNVQITALETFDNSTQKSLELRAASPTGERLSWLVGAYGDIIDLTTRVPGGFFFAGDPRFGGLPAGIFSEQRSKQREKSWSVYGELGFKVVDQLTIKAAARYSSIQKTATFSFASNNAIYLSPGQFLVTPAGGFTISDDQIYRDFQPAVTVEFRPARGMLLFASYKEGFKSGGYDLDAFAPTPSGDIAFEPEKVQSFEAGAKIDFLDGRARFNVTAFRADYDDLQVSVYNGVAGVETKNAATSRSQGVEVEAQFAPVRGLVLSGSVNYLDAKYGSFANTACYAGQAAADGCIGGFQDLSGKTRAYSPEWSGTAGADLTTPLSGFLGDGTEFTGGVNLYFTSRYATSASLGPRAFQEGFTTVDARAGLNFADRKFGIALIGRNLTNERIYDGRNPAPLSGNRYFSAQLRRTRQVSLQLSAKF</sequence>
<name>A0A9X2HJ51_9SPHN</name>
<reference evidence="16" key="1">
    <citation type="submission" date="2022-05" db="EMBL/GenBank/DDBJ databases">
        <title>Sphingomonas sp. strain MG17 Genome sequencing and assembly.</title>
        <authorList>
            <person name="Kim I."/>
        </authorList>
    </citation>
    <scope>NUCLEOTIDE SEQUENCE</scope>
    <source>
        <strain evidence="16">MG17</strain>
    </source>
</reference>
<proteinExistence type="inferred from homology"/>
<evidence type="ECO:0000313" key="17">
    <source>
        <dbReference type="Proteomes" id="UP001139451"/>
    </source>
</evidence>
<dbReference type="Proteomes" id="UP001139451">
    <property type="component" value="Unassembled WGS sequence"/>
</dbReference>
<keyword evidence="3 11" id="KW-1134">Transmembrane beta strand</keyword>
<dbReference type="EMBL" id="JAMLDX010000005">
    <property type="protein sequence ID" value="MCP3730582.1"/>
    <property type="molecule type" value="Genomic_DNA"/>
</dbReference>
<dbReference type="RefSeq" id="WP_254292707.1">
    <property type="nucleotide sequence ID" value="NZ_JAMLDX010000005.1"/>
</dbReference>
<feature type="domain" description="TonB-dependent receptor-like beta-barrel" evidence="14">
    <location>
        <begin position="284"/>
        <end position="729"/>
    </location>
</feature>
<evidence type="ECO:0000256" key="13">
    <source>
        <dbReference type="SAM" id="SignalP"/>
    </source>
</evidence>
<feature type="domain" description="TonB-dependent receptor plug" evidence="15">
    <location>
        <begin position="49"/>
        <end position="153"/>
    </location>
</feature>
<evidence type="ECO:0000259" key="15">
    <source>
        <dbReference type="Pfam" id="PF07715"/>
    </source>
</evidence>
<evidence type="ECO:0000256" key="8">
    <source>
        <dbReference type="ARBA" id="ARBA00023077"/>
    </source>
</evidence>
<dbReference type="PANTHER" id="PTHR32552">
    <property type="entry name" value="FERRICHROME IRON RECEPTOR-RELATED"/>
    <property type="match status" value="1"/>
</dbReference>
<keyword evidence="17" id="KW-1185">Reference proteome</keyword>
<protein>
    <submittedName>
        <fullName evidence="16">TonB-dependent receptor</fullName>
    </submittedName>
</protein>
<keyword evidence="10 11" id="KW-0998">Cell outer membrane</keyword>
<dbReference type="Pfam" id="PF00593">
    <property type="entry name" value="TonB_dep_Rec_b-barrel"/>
    <property type="match status" value="1"/>
</dbReference>
<organism evidence="16 17">
    <name type="scientific">Sphingomonas tagetis</name>
    <dbReference type="NCBI Taxonomy" id="2949092"/>
    <lineage>
        <taxon>Bacteria</taxon>
        <taxon>Pseudomonadati</taxon>
        <taxon>Pseudomonadota</taxon>
        <taxon>Alphaproteobacteria</taxon>
        <taxon>Sphingomonadales</taxon>
        <taxon>Sphingomonadaceae</taxon>
        <taxon>Sphingomonas</taxon>
    </lineage>
</organism>
<accession>A0A9X2HJ51</accession>
<dbReference type="InterPro" id="IPR012910">
    <property type="entry name" value="Plug_dom"/>
</dbReference>
<evidence type="ECO:0000256" key="3">
    <source>
        <dbReference type="ARBA" id="ARBA00022452"/>
    </source>
</evidence>
<evidence type="ECO:0000256" key="4">
    <source>
        <dbReference type="ARBA" id="ARBA00022496"/>
    </source>
</evidence>
<evidence type="ECO:0000256" key="2">
    <source>
        <dbReference type="ARBA" id="ARBA00022448"/>
    </source>
</evidence>
<comment type="caution">
    <text evidence="16">The sequence shown here is derived from an EMBL/GenBank/DDBJ whole genome shotgun (WGS) entry which is preliminary data.</text>
</comment>
<keyword evidence="16" id="KW-0675">Receptor</keyword>
<keyword evidence="13" id="KW-0732">Signal</keyword>
<keyword evidence="9 11" id="KW-0472">Membrane</keyword>
<dbReference type="InterPro" id="IPR039426">
    <property type="entry name" value="TonB-dep_rcpt-like"/>
</dbReference>
<keyword evidence="2 11" id="KW-0813">Transport</keyword>
<gene>
    <name evidence="16" type="ORF">M9978_09100</name>
</gene>
<evidence type="ECO:0000256" key="5">
    <source>
        <dbReference type="ARBA" id="ARBA00022692"/>
    </source>
</evidence>
<keyword evidence="6" id="KW-0408">Iron</keyword>
<dbReference type="GO" id="GO:0009279">
    <property type="term" value="C:cell outer membrane"/>
    <property type="evidence" value="ECO:0007669"/>
    <property type="project" value="UniProtKB-SubCell"/>
</dbReference>
<keyword evidence="4" id="KW-0410">Iron transport</keyword>
<evidence type="ECO:0000256" key="6">
    <source>
        <dbReference type="ARBA" id="ARBA00023004"/>
    </source>
</evidence>
<evidence type="ECO:0000256" key="7">
    <source>
        <dbReference type="ARBA" id="ARBA00023065"/>
    </source>
</evidence>
<evidence type="ECO:0000256" key="9">
    <source>
        <dbReference type="ARBA" id="ARBA00023136"/>
    </source>
</evidence>
<comment type="subcellular location">
    <subcellularLocation>
        <location evidence="1 11">Cell outer membrane</location>
        <topology evidence="1 11">Multi-pass membrane protein</topology>
    </subcellularLocation>
</comment>